<evidence type="ECO:0000313" key="5">
    <source>
        <dbReference type="EMBL" id="PJA49570.1"/>
    </source>
</evidence>
<dbReference type="InterPro" id="IPR003439">
    <property type="entry name" value="ABC_transporter-like_ATP-bd"/>
</dbReference>
<evidence type="ECO:0000313" key="6">
    <source>
        <dbReference type="Proteomes" id="UP000230062"/>
    </source>
</evidence>
<dbReference type="EMBL" id="PFWP01000047">
    <property type="protein sequence ID" value="PJA49570.1"/>
    <property type="molecule type" value="Genomic_DNA"/>
</dbReference>
<sequence length="493" mass="56155">MIKVRNLSFGFGRKTLFDQTEFSVGENQKVGLVGPNGVGKTTLLTLLSQKEFPTEGEIEVIGSIGFVPQEVKADRELEQAKNVRNYLNQDGLKMDFELKKMLANLELGNLDLESSPKVLSGGQKTKLALCRALLLEPDLLLLDEPTNFMDIEGKKWVMEFLGHYDKTVILISHDLDLIDSSINRVLYINQQTKKIEEYKGNYSKFLKLKKEKEDLFKRHLMIEQKRVKKMEEGVIRLFANTSKKGVRQRVILKRRLDRLKQKLPEIPPEVKKIRLFLPEPLVIGEIPIKAVEISKAFGSLRVFKDLNFLIVRGERIALLGPNGSGKSTLIKILNGIIKPDKGQVICDKNLSIGYYSQEFETFDPNKNLLETFVEECQMPDNQARSFLGRFNFMGDKVFQKVATLSGGEKTRLSIALVTGKNHNLLILDEPTTYLDVMSQRIILDALKEYKGTMIVVSHTEEFIKELNPDKAFLMPEGQMDFWSEELLGRVAEV</sequence>
<evidence type="ECO:0000256" key="1">
    <source>
        <dbReference type="ARBA" id="ARBA00022737"/>
    </source>
</evidence>
<feature type="domain" description="ABC transporter" evidence="4">
    <location>
        <begin position="288"/>
        <end position="493"/>
    </location>
</feature>
<dbReference type="CDD" id="cd03221">
    <property type="entry name" value="ABCF_EF-3"/>
    <property type="match status" value="1"/>
</dbReference>
<dbReference type="PROSITE" id="PS00211">
    <property type="entry name" value="ABC_TRANSPORTER_1"/>
    <property type="match status" value="2"/>
</dbReference>
<dbReference type="GO" id="GO:0005524">
    <property type="term" value="F:ATP binding"/>
    <property type="evidence" value="ECO:0007669"/>
    <property type="project" value="UniProtKB-KW"/>
</dbReference>
<protein>
    <recommendedName>
        <fullName evidence="4">ABC transporter domain-containing protein</fullName>
    </recommendedName>
</protein>
<reference evidence="6" key="1">
    <citation type="submission" date="2017-09" db="EMBL/GenBank/DDBJ databases">
        <title>Depth-based differentiation of microbial function through sediment-hosted aquifers and enrichment of novel symbionts in the deep terrestrial subsurface.</title>
        <authorList>
            <person name="Probst A.J."/>
            <person name="Ladd B."/>
            <person name="Jarett J.K."/>
            <person name="Geller-Mcgrath D.E."/>
            <person name="Sieber C.M.K."/>
            <person name="Emerson J.B."/>
            <person name="Anantharaman K."/>
            <person name="Thomas B.C."/>
            <person name="Malmstrom R."/>
            <person name="Stieglmeier M."/>
            <person name="Klingl A."/>
            <person name="Woyke T."/>
            <person name="Ryan C.M."/>
            <person name="Banfield J.F."/>
        </authorList>
    </citation>
    <scope>NUCLEOTIDE SEQUENCE [LARGE SCALE GENOMIC DNA]</scope>
</reference>
<comment type="caution">
    <text evidence="5">The sequence shown here is derived from an EMBL/GenBank/DDBJ whole genome shotgun (WGS) entry which is preliminary data.</text>
</comment>
<dbReference type="InterPro" id="IPR050611">
    <property type="entry name" value="ABCF"/>
</dbReference>
<gene>
    <name evidence="5" type="ORF">CO169_01665</name>
</gene>
<dbReference type="Pfam" id="PF12848">
    <property type="entry name" value="ABC_tran_Xtn"/>
    <property type="match status" value="1"/>
</dbReference>
<dbReference type="SMART" id="SM00382">
    <property type="entry name" value="AAA"/>
    <property type="match status" value="2"/>
</dbReference>
<dbReference type="AlphaFoldDB" id="A0A2M7XLJ2"/>
<organism evidence="5 6">
    <name type="scientific">Candidatus Shapirobacteria bacterium CG_4_9_14_3_um_filter_39_13</name>
    <dbReference type="NCBI Taxonomy" id="1974479"/>
    <lineage>
        <taxon>Bacteria</taxon>
        <taxon>Candidatus Shapironibacteriota</taxon>
    </lineage>
</organism>
<dbReference type="InterPro" id="IPR003593">
    <property type="entry name" value="AAA+_ATPase"/>
</dbReference>
<evidence type="ECO:0000256" key="3">
    <source>
        <dbReference type="ARBA" id="ARBA00022840"/>
    </source>
</evidence>
<dbReference type="Pfam" id="PF00005">
    <property type="entry name" value="ABC_tran"/>
    <property type="match status" value="2"/>
</dbReference>
<dbReference type="InterPro" id="IPR027417">
    <property type="entry name" value="P-loop_NTPase"/>
</dbReference>
<dbReference type="Proteomes" id="UP000230062">
    <property type="component" value="Unassembled WGS sequence"/>
</dbReference>
<evidence type="ECO:0000259" key="4">
    <source>
        <dbReference type="PROSITE" id="PS50893"/>
    </source>
</evidence>
<dbReference type="GO" id="GO:0016887">
    <property type="term" value="F:ATP hydrolysis activity"/>
    <property type="evidence" value="ECO:0007669"/>
    <property type="project" value="InterPro"/>
</dbReference>
<dbReference type="PANTHER" id="PTHR19211:SF14">
    <property type="entry name" value="ATP-BINDING CASSETTE SUB-FAMILY F MEMBER 1"/>
    <property type="match status" value="1"/>
</dbReference>
<dbReference type="Gene3D" id="3.40.50.300">
    <property type="entry name" value="P-loop containing nucleotide triphosphate hydrolases"/>
    <property type="match status" value="2"/>
</dbReference>
<dbReference type="PROSITE" id="PS50893">
    <property type="entry name" value="ABC_TRANSPORTER_2"/>
    <property type="match status" value="2"/>
</dbReference>
<dbReference type="InterPro" id="IPR032781">
    <property type="entry name" value="ABC_tran_Xtn"/>
</dbReference>
<proteinExistence type="predicted"/>
<evidence type="ECO:0000256" key="2">
    <source>
        <dbReference type="ARBA" id="ARBA00022741"/>
    </source>
</evidence>
<keyword evidence="1" id="KW-0677">Repeat</keyword>
<keyword evidence="3" id="KW-0067">ATP-binding</keyword>
<keyword evidence="2" id="KW-0547">Nucleotide-binding</keyword>
<dbReference type="InterPro" id="IPR017871">
    <property type="entry name" value="ABC_transporter-like_CS"/>
</dbReference>
<name>A0A2M7XLJ2_9BACT</name>
<accession>A0A2M7XLJ2</accession>
<dbReference type="SUPFAM" id="SSF52540">
    <property type="entry name" value="P-loop containing nucleoside triphosphate hydrolases"/>
    <property type="match status" value="2"/>
</dbReference>
<dbReference type="PANTHER" id="PTHR19211">
    <property type="entry name" value="ATP-BINDING TRANSPORT PROTEIN-RELATED"/>
    <property type="match status" value="1"/>
</dbReference>
<feature type="domain" description="ABC transporter" evidence="4">
    <location>
        <begin position="2"/>
        <end position="215"/>
    </location>
</feature>